<name>A0AAD8A2A3_DIPPU</name>
<comment type="caution">
    <text evidence="1">The sequence shown here is derived from an EMBL/GenBank/DDBJ whole genome shotgun (WGS) entry which is preliminary data.</text>
</comment>
<keyword evidence="2" id="KW-1185">Reference proteome</keyword>
<feature type="non-terminal residue" evidence="1">
    <location>
        <position position="105"/>
    </location>
</feature>
<organism evidence="1 2">
    <name type="scientific">Diploptera punctata</name>
    <name type="common">Pacific beetle cockroach</name>
    <dbReference type="NCBI Taxonomy" id="6984"/>
    <lineage>
        <taxon>Eukaryota</taxon>
        <taxon>Metazoa</taxon>
        <taxon>Ecdysozoa</taxon>
        <taxon>Arthropoda</taxon>
        <taxon>Hexapoda</taxon>
        <taxon>Insecta</taxon>
        <taxon>Pterygota</taxon>
        <taxon>Neoptera</taxon>
        <taxon>Polyneoptera</taxon>
        <taxon>Dictyoptera</taxon>
        <taxon>Blattodea</taxon>
        <taxon>Blaberoidea</taxon>
        <taxon>Blaberidae</taxon>
        <taxon>Diplopterinae</taxon>
        <taxon>Diploptera</taxon>
    </lineage>
</organism>
<dbReference type="Proteomes" id="UP001233999">
    <property type="component" value="Unassembled WGS sequence"/>
</dbReference>
<dbReference type="EMBL" id="JASPKZ010003886">
    <property type="protein sequence ID" value="KAJ9591112.1"/>
    <property type="molecule type" value="Genomic_DNA"/>
</dbReference>
<gene>
    <name evidence="1" type="ORF">L9F63_002333</name>
</gene>
<reference evidence="1" key="1">
    <citation type="journal article" date="2023" name="IScience">
        <title>Live-bearing cockroach genome reveals convergent evolutionary mechanisms linked to viviparity in insects and beyond.</title>
        <authorList>
            <person name="Fouks B."/>
            <person name="Harrison M.C."/>
            <person name="Mikhailova A.A."/>
            <person name="Marchal E."/>
            <person name="English S."/>
            <person name="Carruthers M."/>
            <person name="Jennings E.C."/>
            <person name="Chiamaka E.L."/>
            <person name="Frigard R.A."/>
            <person name="Pippel M."/>
            <person name="Attardo G.M."/>
            <person name="Benoit J.B."/>
            <person name="Bornberg-Bauer E."/>
            <person name="Tobe S.S."/>
        </authorList>
    </citation>
    <scope>NUCLEOTIDE SEQUENCE</scope>
    <source>
        <strain evidence="1">Stay&amp;Tobe</strain>
    </source>
</reference>
<proteinExistence type="predicted"/>
<evidence type="ECO:0000313" key="1">
    <source>
        <dbReference type="EMBL" id="KAJ9591112.1"/>
    </source>
</evidence>
<sequence length="105" mass="12105">RGRMSTDATEGERAREPTLIRFQFYKKPCVSVRVSVCQINRHYTDSSNVCGFVLYTLSFRLPQKSHTYHEKRTGSEAMSLMSVQIAHTKNNMQVEDCEYKLGLLP</sequence>
<reference evidence="1" key="2">
    <citation type="submission" date="2023-05" db="EMBL/GenBank/DDBJ databases">
        <authorList>
            <person name="Fouks B."/>
        </authorList>
    </citation>
    <scope>NUCLEOTIDE SEQUENCE</scope>
    <source>
        <strain evidence="1">Stay&amp;Tobe</strain>
        <tissue evidence="1">Testes</tissue>
    </source>
</reference>
<dbReference type="AlphaFoldDB" id="A0AAD8A2A3"/>
<protein>
    <submittedName>
        <fullName evidence="1">Uncharacterized protein</fullName>
    </submittedName>
</protein>
<evidence type="ECO:0000313" key="2">
    <source>
        <dbReference type="Proteomes" id="UP001233999"/>
    </source>
</evidence>
<accession>A0AAD8A2A3</accession>